<comment type="caution">
    <text evidence="2">The sequence shown here is derived from an EMBL/GenBank/DDBJ whole genome shotgun (WGS) entry which is preliminary data.</text>
</comment>
<proteinExistence type="predicted"/>
<keyword evidence="3" id="KW-1185">Reference proteome</keyword>
<sequence length="87" mass="9939">MPAVPSPKQTSGESISKLPPELSISRGPPSHRAWVHIRLSSPPRREFFFSSTSLVADERRQWPPLRSIYQSLNHAKRVRKNATAEFF</sequence>
<gene>
    <name evidence="2" type="ORF">PDIGIT_LOCUS7759</name>
</gene>
<protein>
    <submittedName>
        <fullName evidence="2">Uncharacterized protein</fullName>
    </submittedName>
</protein>
<evidence type="ECO:0000313" key="2">
    <source>
        <dbReference type="EMBL" id="CAI6334694.1"/>
    </source>
</evidence>
<feature type="region of interest" description="Disordered" evidence="1">
    <location>
        <begin position="1"/>
        <end position="29"/>
    </location>
</feature>
<reference evidence="2" key="1">
    <citation type="submission" date="2023-01" db="EMBL/GenBank/DDBJ databases">
        <authorList>
            <person name="Van Ghelder C."/>
            <person name="Rancurel C."/>
        </authorList>
    </citation>
    <scope>NUCLEOTIDE SEQUENCE</scope>
    <source>
        <strain evidence="2">CNCM I-4278</strain>
    </source>
</reference>
<dbReference type="EMBL" id="CAOQHR010000005">
    <property type="protein sequence ID" value="CAI6334694.1"/>
    <property type="molecule type" value="Genomic_DNA"/>
</dbReference>
<organism evidence="2 3">
    <name type="scientific">Periconia digitata</name>
    <dbReference type="NCBI Taxonomy" id="1303443"/>
    <lineage>
        <taxon>Eukaryota</taxon>
        <taxon>Fungi</taxon>
        <taxon>Dikarya</taxon>
        <taxon>Ascomycota</taxon>
        <taxon>Pezizomycotina</taxon>
        <taxon>Dothideomycetes</taxon>
        <taxon>Pleosporomycetidae</taxon>
        <taxon>Pleosporales</taxon>
        <taxon>Massarineae</taxon>
        <taxon>Periconiaceae</taxon>
        <taxon>Periconia</taxon>
    </lineage>
</organism>
<evidence type="ECO:0000313" key="3">
    <source>
        <dbReference type="Proteomes" id="UP001152607"/>
    </source>
</evidence>
<dbReference type="AlphaFoldDB" id="A0A9W4UG29"/>
<evidence type="ECO:0000256" key="1">
    <source>
        <dbReference type="SAM" id="MobiDB-lite"/>
    </source>
</evidence>
<dbReference type="Proteomes" id="UP001152607">
    <property type="component" value="Unassembled WGS sequence"/>
</dbReference>
<name>A0A9W4UG29_9PLEO</name>
<accession>A0A9W4UG29</accession>